<evidence type="ECO:0000313" key="1">
    <source>
        <dbReference type="EMBL" id="KAL0907554.1"/>
    </source>
</evidence>
<sequence length="112" mass="11878">MSHSWLTKSRAIISTDCAAAQSMVMVVAVRDSASRSLTTSDVACSHSIARGFKPTALISPNRGTSHEIGSAVKQTPHNGEIRTVDFLLGFAFPVFSSPAVRCASTSPASRER</sequence>
<name>A0ABD0U5K7_DENTH</name>
<accession>A0ABD0U5K7</accession>
<reference evidence="1 2" key="1">
    <citation type="journal article" date="2024" name="Plant Biotechnol. J.">
        <title>Dendrobium thyrsiflorum genome and its molecular insights into genes involved in important horticultural traits.</title>
        <authorList>
            <person name="Chen B."/>
            <person name="Wang J.Y."/>
            <person name="Zheng P.J."/>
            <person name="Li K.L."/>
            <person name="Liang Y.M."/>
            <person name="Chen X.F."/>
            <person name="Zhang C."/>
            <person name="Zhao X."/>
            <person name="He X."/>
            <person name="Zhang G.Q."/>
            <person name="Liu Z.J."/>
            <person name="Xu Q."/>
        </authorList>
    </citation>
    <scope>NUCLEOTIDE SEQUENCE [LARGE SCALE GENOMIC DNA]</scope>
    <source>
        <strain evidence="1">GZMU011</strain>
    </source>
</reference>
<evidence type="ECO:0000313" key="2">
    <source>
        <dbReference type="Proteomes" id="UP001552299"/>
    </source>
</evidence>
<dbReference type="EMBL" id="JANQDX010000017">
    <property type="protein sequence ID" value="KAL0907554.1"/>
    <property type="molecule type" value="Genomic_DNA"/>
</dbReference>
<organism evidence="1 2">
    <name type="scientific">Dendrobium thyrsiflorum</name>
    <name type="common">Pinecone-like raceme dendrobium</name>
    <name type="synonym">Orchid</name>
    <dbReference type="NCBI Taxonomy" id="117978"/>
    <lineage>
        <taxon>Eukaryota</taxon>
        <taxon>Viridiplantae</taxon>
        <taxon>Streptophyta</taxon>
        <taxon>Embryophyta</taxon>
        <taxon>Tracheophyta</taxon>
        <taxon>Spermatophyta</taxon>
        <taxon>Magnoliopsida</taxon>
        <taxon>Liliopsida</taxon>
        <taxon>Asparagales</taxon>
        <taxon>Orchidaceae</taxon>
        <taxon>Epidendroideae</taxon>
        <taxon>Malaxideae</taxon>
        <taxon>Dendrobiinae</taxon>
        <taxon>Dendrobium</taxon>
    </lineage>
</organism>
<dbReference type="AlphaFoldDB" id="A0ABD0U5K7"/>
<protein>
    <recommendedName>
        <fullName evidence="3">Secreted protein</fullName>
    </recommendedName>
</protein>
<dbReference type="Proteomes" id="UP001552299">
    <property type="component" value="Unassembled WGS sequence"/>
</dbReference>
<proteinExistence type="predicted"/>
<comment type="caution">
    <text evidence="1">The sequence shown here is derived from an EMBL/GenBank/DDBJ whole genome shotgun (WGS) entry which is preliminary data.</text>
</comment>
<evidence type="ECO:0008006" key="3">
    <source>
        <dbReference type="Google" id="ProtNLM"/>
    </source>
</evidence>
<keyword evidence="2" id="KW-1185">Reference proteome</keyword>
<gene>
    <name evidence="1" type="ORF">M5K25_021970</name>
</gene>